<dbReference type="EMBL" id="JAPUFD010000004">
    <property type="protein sequence ID" value="MDI1487075.1"/>
    <property type="molecule type" value="Genomic_DNA"/>
</dbReference>
<comment type="caution">
    <text evidence="4">The sequence shown here is derived from an EMBL/GenBank/DDBJ whole genome shotgun (WGS) entry which is preliminary data.</text>
</comment>
<keyword evidence="5" id="KW-1185">Reference proteome</keyword>
<gene>
    <name evidence="4" type="ORF">OHK93_006338</name>
</gene>
<name>A0AA43QID6_9LECA</name>
<keyword evidence="2" id="KW-0812">Transmembrane</keyword>
<sequence length="216" mass="24281">MFKVTADGLLFACYAHEPRAAYRGIQEAKFNKAIIQKLGNQLTFAQLTDIRIDVRRKLTIGMMTCLSLFMIAIALIRAISFNINGSTNQWWITFWTHLEASVSIITACPIAYRNLFVLKQRKEKLLRQNDDNRRRRSVLEAIWRRTRPVLPSIGLGAEMTGMSAALRGDDEGSRTESRNEDDTFAAFPADSHESTPSSDAQRLSVQESEAAIGQAV</sequence>
<organism evidence="4 5">
    <name type="scientific">Ramalina farinacea</name>
    <dbReference type="NCBI Taxonomy" id="258253"/>
    <lineage>
        <taxon>Eukaryota</taxon>
        <taxon>Fungi</taxon>
        <taxon>Dikarya</taxon>
        <taxon>Ascomycota</taxon>
        <taxon>Pezizomycotina</taxon>
        <taxon>Lecanoromycetes</taxon>
        <taxon>OSLEUM clade</taxon>
        <taxon>Lecanoromycetidae</taxon>
        <taxon>Lecanorales</taxon>
        <taxon>Lecanorineae</taxon>
        <taxon>Ramalinaceae</taxon>
        <taxon>Ramalina</taxon>
    </lineage>
</organism>
<feature type="compositionally biased region" description="Polar residues" evidence="1">
    <location>
        <begin position="194"/>
        <end position="207"/>
    </location>
</feature>
<evidence type="ECO:0000259" key="3">
    <source>
        <dbReference type="Pfam" id="PF20684"/>
    </source>
</evidence>
<feature type="compositionally biased region" description="Basic and acidic residues" evidence="1">
    <location>
        <begin position="167"/>
        <end position="181"/>
    </location>
</feature>
<keyword evidence="2" id="KW-1133">Transmembrane helix</keyword>
<evidence type="ECO:0000256" key="1">
    <source>
        <dbReference type="SAM" id="MobiDB-lite"/>
    </source>
</evidence>
<evidence type="ECO:0000256" key="2">
    <source>
        <dbReference type="SAM" id="Phobius"/>
    </source>
</evidence>
<dbReference type="AlphaFoldDB" id="A0AA43QID6"/>
<dbReference type="Proteomes" id="UP001161017">
    <property type="component" value="Unassembled WGS sequence"/>
</dbReference>
<protein>
    <recommendedName>
        <fullName evidence="3">Rhodopsin domain-containing protein</fullName>
    </recommendedName>
</protein>
<feature type="region of interest" description="Disordered" evidence="1">
    <location>
        <begin position="167"/>
        <end position="216"/>
    </location>
</feature>
<evidence type="ECO:0000313" key="5">
    <source>
        <dbReference type="Proteomes" id="UP001161017"/>
    </source>
</evidence>
<dbReference type="InterPro" id="IPR049326">
    <property type="entry name" value="Rhodopsin_dom_fungi"/>
</dbReference>
<accession>A0AA43QID6</accession>
<evidence type="ECO:0000313" key="4">
    <source>
        <dbReference type="EMBL" id="MDI1487075.1"/>
    </source>
</evidence>
<feature type="transmembrane region" description="Helical" evidence="2">
    <location>
        <begin position="91"/>
        <end position="112"/>
    </location>
</feature>
<feature type="domain" description="Rhodopsin" evidence="3">
    <location>
        <begin position="42"/>
        <end position="116"/>
    </location>
</feature>
<reference evidence="4" key="1">
    <citation type="journal article" date="2023" name="Genome Biol. Evol.">
        <title>First Whole Genome Sequence and Flow Cytometry Genome Size Data for the Lichen-Forming Fungus Ramalina farinacea (Ascomycota).</title>
        <authorList>
            <person name="Llewellyn T."/>
            <person name="Mian S."/>
            <person name="Hill R."/>
            <person name="Leitch I.J."/>
            <person name="Gaya E."/>
        </authorList>
    </citation>
    <scope>NUCLEOTIDE SEQUENCE</scope>
    <source>
        <strain evidence="4">LIQ254RAFAR</strain>
    </source>
</reference>
<proteinExistence type="predicted"/>
<keyword evidence="2" id="KW-0472">Membrane</keyword>
<dbReference type="Pfam" id="PF20684">
    <property type="entry name" value="Fung_rhodopsin"/>
    <property type="match status" value="1"/>
</dbReference>
<feature type="transmembrane region" description="Helical" evidence="2">
    <location>
        <begin position="58"/>
        <end position="79"/>
    </location>
</feature>